<keyword evidence="4" id="KW-1185">Reference proteome</keyword>
<organism evidence="3 4">
    <name type="scientific">Zasmidium cellare</name>
    <name type="common">Wine cellar mold</name>
    <name type="synonym">Racodium cellare</name>
    <dbReference type="NCBI Taxonomy" id="395010"/>
    <lineage>
        <taxon>Eukaryota</taxon>
        <taxon>Fungi</taxon>
        <taxon>Dikarya</taxon>
        <taxon>Ascomycota</taxon>
        <taxon>Pezizomycotina</taxon>
        <taxon>Dothideomycetes</taxon>
        <taxon>Dothideomycetidae</taxon>
        <taxon>Mycosphaerellales</taxon>
        <taxon>Mycosphaerellaceae</taxon>
        <taxon>Zasmidium</taxon>
    </lineage>
</organism>
<sequence>MVGTKTKLDIGGDYDQWWKGMQPALGELWARGLLVYCKPPRDSRIPRYVEGTMEEGNVEASMVILSRVSTSLLLRVPIEDRFQPRKLLAHLITFSKPFRILDLPFEIRLRIYEMYLDAAPCSTEVLNECYGRTTTCVLPHLTKTCRQIRQESLKLFISSKTLNIELPDSTDESQALRNMDTIRRWAEKCARAYLRHVRHLNLWTFHHYKGFRCSLSFTDHEGLKISLENDRPRDYDDAKAEAKRKQLQEHAEKIEAERRALDLKGESIILAMIRDTQVWFWEIDEEDR</sequence>
<evidence type="ECO:0000313" key="4">
    <source>
        <dbReference type="Proteomes" id="UP001305779"/>
    </source>
</evidence>
<accession>A0ABR0EDB1</accession>
<gene>
    <name evidence="3" type="ORF">PRZ48_010004</name>
</gene>
<dbReference type="EMBL" id="JAXOVC010000007">
    <property type="protein sequence ID" value="KAK4499489.1"/>
    <property type="molecule type" value="Genomic_DNA"/>
</dbReference>
<feature type="domain" description="F-box" evidence="2">
    <location>
        <begin position="96"/>
        <end position="151"/>
    </location>
</feature>
<proteinExistence type="predicted"/>
<dbReference type="Proteomes" id="UP001305779">
    <property type="component" value="Unassembled WGS sequence"/>
</dbReference>
<feature type="coiled-coil region" evidence="1">
    <location>
        <begin position="237"/>
        <end position="264"/>
    </location>
</feature>
<protein>
    <recommendedName>
        <fullName evidence="2">F-box domain-containing protein</fullName>
    </recommendedName>
</protein>
<dbReference type="PANTHER" id="PTHR42085">
    <property type="entry name" value="F-BOX DOMAIN-CONTAINING PROTEIN"/>
    <property type="match status" value="1"/>
</dbReference>
<evidence type="ECO:0000256" key="1">
    <source>
        <dbReference type="SAM" id="Coils"/>
    </source>
</evidence>
<comment type="caution">
    <text evidence="3">The sequence shown here is derived from an EMBL/GenBank/DDBJ whole genome shotgun (WGS) entry which is preliminary data.</text>
</comment>
<dbReference type="Pfam" id="PF13013">
    <property type="entry name" value="F-box-like_2"/>
    <property type="match status" value="1"/>
</dbReference>
<keyword evidence="1" id="KW-0175">Coiled coil</keyword>
<evidence type="ECO:0000259" key="2">
    <source>
        <dbReference type="Pfam" id="PF13013"/>
    </source>
</evidence>
<evidence type="ECO:0000313" key="3">
    <source>
        <dbReference type="EMBL" id="KAK4499489.1"/>
    </source>
</evidence>
<dbReference type="PANTHER" id="PTHR42085:SF2">
    <property type="entry name" value="F-BOX DOMAIN-CONTAINING PROTEIN"/>
    <property type="match status" value="1"/>
</dbReference>
<name>A0ABR0EDB1_ZASCE</name>
<dbReference type="InterPro" id="IPR038883">
    <property type="entry name" value="AN11006-like"/>
</dbReference>
<dbReference type="InterPro" id="IPR001810">
    <property type="entry name" value="F-box_dom"/>
</dbReference>
<reference evidence="3 4" key="1">
    <citation type="journal article" date="2023" name="G3 (Bethesda)">
        <title>A chromosome-level genome assembly of Zasmidium syzygii isolated from banana leaves.</title>
        <authorList>
            <person name="van Westerhoven A.C."/>
            <person name="Mehrabi R."/>
            <person name="Talebi R."/>
            <person name="Steentjes M.B.F."/>
            <person name="Corcolon B."/>
            <person name="Chong P.A."/>
            <person name="Kema G.H.J."/>
            <person name="Seidl M.F."/>
        </authorList>
    </citation>
    <scope>NUCLEOTIDE SEQUENCE [LARGE SCALE GENOMIC DNA]</scope>
    <source>
        <strain evidence="3 4">P124</strain>
    </source>
</reference>